<protein>
    <submittedName>
        <fullName evidence="5">Tyrosine-protein phosphatase domain-containing protein</fullName>
    </submittedName>
</protein>
<dbReference type="CDD" id="cd00047">
    <property type="entry name" value="PTPc"/>
    <property type="match status" value="1"/>
</dbReference>
<organism evidence="4 5">
    <name type="scientific">Elaeophora elaphi</name>
    <dbReference type="NCBI Taxonomy" id="1147741"/>
    <lineage>
        <taxon>Eukaryota</taxon>
        <taxon>Metazoa</taxon>
        <taxon>Ecdysozoa</taxon>
        <taxon>Nematoda</taxon>
        <taxon>Chromadorea</taxon>
        <taxon>Rhabditida</taxon>
        <taxon>Spirurina</taxon>
        <taxon>Spiruromorpha</taxon>
        <taxon>Filarioidea</taxon>
        <taxon>Onchocercidae</taxon>
        <taxon>Elaeophora</taxon>
    </lineage>
</organism>
<dbReference type="PROSITE" id="PS50055">
    <property type="entry name" value="TYR_PHOSPHATASE_PTP"/>
    <property type="match status" value="1"/>
</dbReference>
<dbReference type="Pfam" id="PF00102">
    <property type="entry name" value="Y_phosphatase"/>
    <property type="match status" value="1"/>
</dbReference>
<feature type="domain" description="Tyrosine-protein phosphatase" evidence="2">
    <location>
        <begin position="64"/>
        <end position="322"/>
    </location>
</feature>
<dbReference type="InterPro" id="IPR029021">
    <property type="entry name" value="Prot-tyrosine_phosphatase-like"/>
</dbReference>
<feature type="region of interest" description="Disordered" evidence="1">
    <location>
        <begin position="1"/>
        <end position="29"/>
    </location>
</feature>
<evidence type="ECO:0000259" key="3">
    <source>
        <dbReference type="PROSITE" id="PS50056"/>
    </source>
</evidence>
<reference evidence="5" key="1">
    <citation type="submission" date="2017-02" db="UniProtKB">
        <authorList>
            <consortium name="WormBaseParasite"/>
        </authorList>
    </citation>
    <scope>IDENTIFICATION</scope>
</reference>
<dbReference type="InterPro" id="IPR050348">
    <property type="entry name" value="Protein-Tyr_Phosphatase"/>
</dbReference>
<dbReference type="PANTHER" id="PTHR19134:SF559">
    <property type="entry name" value="TYROSINE-PROTEIN PHOSPHATASE DOMAIN-CONTAINING PROTEIN"/>
    <property type="match status" value="1"/>
</dbReference>
<dbReference type="Proteomes" id="UP000050640">
    <property type="component" value="Unplaced"/>
</dbReference>
<dbReference type="PRINTS" id="PR00700">
    <property type="entry name" value="PRTYPHPHTASE"/>
</dbReference>
<dbReference type="STRING" id="1147741.A0A0R3RLG9"/>
<dbReference type="Gene3D" id="3.90.190.10">
    <property type="entry name" value="Protein tyrosine phosphatase superfamily"/>
    <property type="match status" value="1"/>
</dbReference>
<dbReference type="PROSITE" id="PS50056">
    <property type="entry name" value="TYR_PHOSPHATASE_2"/>
    <property type="match status" value="1"/>
</dbReference>
<dbReference type="SUPFAM" id="SSF52799">
    <property type="entry name" value="(Phosphotyrosine protein) phosphatases II"/>
    <property type="match status" value="1"/>
</dbReference>
<keyword evidence="4" id="KW-1185">Reference proteome</keyword>
<evidence type="ECO:0000259" key="2">
    <source>
        <dbReference type="PROSITE" id="PS50055"/>
    </source>
</evidence>
<feature type="domain" description="Tyrosine specific protein phosphatases" evidence="3">
    <location>
        <begin position="257"/>
        <end position="313"/>
    </location>
</feature>
<evidence type="ECO:0000256" key="1">
    <source>
        <dbReference type="SAM" id="MobiDB-lite"/>
    </source>
</evidence>
<dbReference type="PANTHER" id="PTHR19134">
    <property type="entry name" value="RECEPTOR-TYPE TYROSINE-PROTEIN PHOSPHATASE"/>
    <property type="match status" value="1"/>
</dbReference>
<evidence type="ECO:0000313" key="5">
    <source>
        <dbReference type="WBParaSite" id="EEL_0000232801-mRNA-1"/>
    </source>
</evidence>
<dbReference type="InterPro" id="IPR000387">
    <property type="entry name" value="Tyr_Pase_dom"/>
</dbReference>
<accession>A0A0R3RLG9</accession>
<dbReference type="WBParaSite" id="EEL_0000232801-mRNA-1">
    <property type="protein sequence ID" value="EEL_0000232801-mRNA-1"/>
    <property type="gene ID" value="EEL_0000232801"/>
</dbReference>
<proteinExistence type="predicted"/>
<dbReference type="InterPro" id="IPR000242">
    <property type="entry name" value="PTP_cat"/>
</dbReference>
<dbReference type="InterPro" id="IPR003595">
    <property type="entry name" value="Tyr_Pase_cat"/>
</dbReference>
<dbReference type="GO" id="GO:0004725">
    <property type="term" value="F:protein tyrosine phosphatase activity"/>
    <property type="evidence" value="ECO:0007669"/>
    <property type="project" value="InterPro"/>
</dbReference>
<name>A0A0R3RLG9_9BILA</name>
<dbReference type="AlphaFoldDB" id="A0A0R3RLG9"/>
<feature type="compositionally biased region" description="Acidic residues" evidence="1">
    <location>
        <begin position="1"/>
        <end position="20"/>
    </location>
</feature>
<sequence>MSGELDDENVADDTGYEENESRDSATPQEVADQIARGGEETVIKWHNIILREPPKFDAFLERANILKNRYPNVILYDRTRVKLLGNKLGDDYYHASYVDSYDRPDGYILAQAPFDEMTESDFWRMVAQTGAKLIVLLTDVNDREGNRIIKHFWPESNANTRNYSEANIKVNYTKRDVNALYDCYDFSISNITDKHVNTIVVTMLHYRKWICDKIIPEDLLEFRSEVDDCFSYFLYNHNYNCPLILWESRMVKNGYMGPICLLCPTGVHRSGTYAILDIVLDRVTVEKKVGLLETASIVRKQRYGCMSYYSHYSHVADLVVRYAVATGIVNIEHINRKE</sequence>
<evidence type="ECO:0000313" key="4">
    <source>
        <dbReference type="Proteomes" id="UP000050640"/>
    </source>
</evidence>
<dbReference type="SMART" id="SM00194">
    <property type="entry name" value="PTPc"/>
    <property type="match status" value="1"/>
</dbReference>
<dbReference type="SMART" id="SM00404">
    <property type="entry name" value="PTPc_motif"/>
    <property type="match status" value="1"/>
</dbReference>